<dbReference type="Proteomes" id="UP001432401">
    <property type="component" value="Unassembled WGS sequence"/>
</dbReference>
<keyword evidence="2" id="KW-1185">Reference proteome</keyword>
<dbReference type="InterPro" id="IPR045596">
    <property type="entry name" value="DUF6459"/>
</dbReference>
<dbReference type="Pfam" id="PF20060">
    <property type="entry name" value="DUF6459"/>
    <property type="match status" value="1"/>
</dbReference>
<dbReference type="EMBL" id="JBEQNB010000002">
    <property type="protein sequence ID" value="MES0832974.1"/>
    <property type="molecule type" value="Genomic_DNA"/>
</dbReference>
<accession>A0ABV1ZPM7</accession>
<name>A0ABV1ZPM7_9ACTN</name>
<comment type="caution">
    <text evidence="1">The sequence shown here is derived from an EMBL/GenBank/DDBJ whole genome shotgun (WGS) entry which is preliminary data.</text>
</comment>
<protein>
    <submittedName>
        <fullName evidence="1">Rv3235 family protein</fullName>
    </submittedName>
</protein>
<sequence length="154" mass="16348">MPGGRPRPARTPARAPLAGAAAGRCAAGPLLAGHRTPGEVYLLAQRLAEVLVGRRAPEVLRDQLAVPVREELRRLRGAIPCGLAPRLGRVFHQRADAGGSGAPEVEASAVIGCARRSRVFAFRARRVEGRWVCVRLETDSAVRSRSGVPVVPSP</sequence>
<organism evidence="1 2">
    <name type="scientific">Nocardiopsis tropica</name>
    <dbReference type="NCBI Taxonomy" id="109330"/>
    <lineage>
        <taxon>Bacteria</taxon>
        <taxon>Bacillati</taxon>
        <taxon>Actinomycetota</taxon>
        <taxon>Actinomycetes</taxon>
        <taxon>Streptosporangiales</taxon>
        <taxon>Nocardiopsidaceae</taxon>
        <taxon>Nocardiopsis</taxon>
    </lineage>
</organism>
<evidence type="ECO:0000313" key="2">
    <source>
        <dbReference type="Proteomes" id="UP001432401"/>
    </source>
</evidence>
<evidence type="ECO:0000313" key="1">
    <source>
        <dbReference type="EMBL" id="MES0832974.1"/>
    </source>
</evidence>
<gene>
    <name evidence="1" type="ORF">ABUK86_04265</name>
</gene>
<proteinExistence type="predicted"/>
<dbReference type="RefSeq" id="WP_344181389.1">
    <property type="nucleotide sequence ID" value="NZ_JBEQNA010000001.1"/>
</dbReference>
<reference evidence="1 2" key="1">
    <citation type="submission" date="2024-06" db="EMBL/GenBank/DDBJ databases">
        <authorList>
            <person name="Bataeva Y.V."/>
            <person name="Grigorian L.N."/>
            <person name="Solomentsev V.I."/>
        </authorList>
    </citation>
    <scope>NUCLEOTIDE SEQUENCE [LARGE SCALE GENOMIC DNA]</scope>
    <source>
        <strain evidence="2">SCPM-O-B-12605 (RCAM04882)</strain>
    </source>
</reference>